<keyword evidence="12" id="KW-0449">Lipoprotein</keyword>
<reference evidence="17" key="1">
    <citation type="journal article" date="2019" name="Int. J. Syst. Evol. Microbiol.">
        <title>The Global Catalogue of Microorganisms (GCM) 10K type strain sequencing project: providing services to taxonomists for standard genome sequencing and annotation.</title>
        <authorList>
            <consortium name="The Broad Institute Genomics Platform"/>
            <consortium name="The Broad Institute Genome Sequencing Center for Infectious Disease"/>
            <person name="Wu L."/>
            <person name="Ma J."/>
        </authorList>
    </citation>
    <scope>NUCLEOTIDE SEQUENCE [LARGE SCALE GENOMIC DNA]</scope>
    <source>
        <strain evidence="17">CCM 8903</strain>
    </source>
</reference>
<organism evidence="16 17">
    <name type="scientific">Lacticaseibacillus baoqingensis</name>
    <dbReference type="NCBI Taxonomy" id="2486013"/>
    <lineage>
        <taxon>Bacteria</taxon>
        <taxon>Bacillati</taxon>
        <taxon>Bacillota</taxon>
        <taxon>Bacilli</taxon>
        <taxon>Lactobacillales</taxon>
        <taxon>Lactobacillaceae</taxon>
        <taxon>Lacticaseibacillus</taxon>
    </lineage>
</organism>
<evidence type="ECO:0000256" key="3">
    <source>
        <dbReference type="ARBA" id="ARBA00015862"/>
    </source>
</evidence>
<dbReference type="Proteomes" id="UP001597252">
    <property type="component" value="Unassembled WGS sequence"/>
</dbReference>
<evidence type="ECO:0000256" key="8">
    <source>
        <dbReference type="ARBA" id="ARBA00022729"/>
    </source>
</evidence>
<keyword evidence="4" id="KW-0813">Transport</keyword>
<evidence type="ECO:0000256" key="10">
    <source>
        <dbReference type="ARBA" id="ARBA00023136"/>
    </source>
</evidence>
<evidence type="ECO:0000313" key="16">
    <source>
        <dbReference type="EMBL" id="MFD1483657.1"/>
    </source>
</evidence>
<keyword evidence="6" id="KW-0349">Heme</keyword>
<keyword evidence="8" id="KW-0732">Signal</keyword>
<protein>
    <recommendedName>
        <fullName evidence="3">High-affinity heme uptake system protein IsdE</fullName>
    </recommendedName>
    <alternativeName>
        <fullName evidence="14">Iron-regulated surface determinant protein E</fullName>
    </alternativeName>
    <alternativeName>
        <fullName evidence="13">Staphylococcal iron-regulated protein F</fullName>
    </alternativeName>
</protein>
<evidence type="ECO:0000259" key="15">
    <source>
        <dbReference type="PROSITE" id="PS50983"/>
    </source>
</evidence>
<keyword evidence="10" id="KW-0472">Membrane</keyword>
<keyword evidence="9" id="KW-0408">Iron</keyword>
<evidence type="ECO:0000313" key="17">
    <source>
        <dbReference type="Proteomes" id="UP001597252"/>
    </source>
</evidence>
<keyword evidence="7" id="KW-0479">Metal-binding</keyword>
<dbReference type="Pfam" id="PF01497">
    <property type="entry name" value="Peripla_BP_2"/>
    <property type="match status" value="1"/>
</dbReference>
<evidence type="ECO:0000256" key="4">
    <source>
        <dbReference type="ARBA" id="ARBA00022448"/>
    </source>
</evidence>
<dbReference type="SUPFAM" id="SSF53807">
    <property type="entry name" value="Helical backbone' metal receptor"/>
    <property type="match status" value="1"/>
</dbReference>
<evidence type="ECO:0000256" key="5">
    <source>
        <dbReference type="ARBA" id="ARBA00022475"/>
    </source>
</evidence>
<dbReference type="PROSITE" id="PS50983">
    <property type="entry name" value="FE_B12_PBP"/>
    <property type="match status" value="1"/>
</dbReference>
<keyword evidence="17" id="KW-1185">Reference proteome</keyword>
<dbReference type="PANTHER" id="PTHR30535">
    <property type="entry name" value="VITAMIN B12-BINDING PROTEIN"/>
    <property type="match status" value="1"/>
</dbReference>
<sequence length="292" mass="32353">MNRSRRILVGSLVFFLIAVLAVVGVTKWQGQRQVQKQPRIVATTDALVAIAAKLDLKLVGVPKTANQLPKRYRHVAKIGSPMAPNIEKIAALKPTDVYAVSVLKDQYSDAFKAQKFHPKFLSLNTIADLKHTLTTLGQKFDRQKQAQHQIALIDAAQAQAKKRIHGPKTKVLILMGMPGAGYMIATDHSYVGDLVKKAGGENVYASAAGEYLSPSNESLATKRPDVILRLEHALPNMVKPQFDQEFKTNPLWAQMPAVKNQRVYDLQQPDFNATATIQAAVALKRVSHWLYE</sequence>
<dbReference type="NCBIfam" id="TIGR03659">
    <property type="entry name" value="IsdE"/>
    <property type="match status" value="1"/>
</dbReference>
<comment type="similarity">
    <text evidence="2">Belongs to the bacterial solute-binding protein 8 family.</text>
</comment>
<evidence type="ECO:0000256" key="2">
    <source>
        <dbReference type="ARBA" id="ARBA00008814"/>
    </source>
</evidence>
<accession>A0ABW4E2P2</accession>
<keyword evidence="5" id="KW-1003">Cell membrane</keyword>
<evidence type="ECO:0000256" key="9">
    <source>
        <dbReference type="ARBA" id="ARBA00023004"/>
    </source>
</evidence>
<evidence type="ECO:0000256" key="12">
    <source>
        <dbReference type="ARBA" id="ARBA00023288"/>
    </source>
</evidence>
<dbReference type="InterPro" id="IPR002491">
    <property type="entry name" value="ABC_transptr_periplasmic_BD"/>
</dbReference>
<evidence type="ECO:0000256" key="13">
    <source>
        <dbReference type="ARBA" id="ARBA00031148"/>
    </source>
</evidence>
<feature type="domain" description="Fe/B12 periplasmic-binding" evidence="15">
    <location>
        <begin position="39"/>
        <end position="292"/>
    </location>
</feature>
<dbReference type="EMBL" id="JBHTON010000001">
    <property type="protein sequence ID" value="MFD1483657.1"/>
    <property type="molecule type" value="Genomic_DNA"/>
</dbReference>
<comment type="caution">
    <text evidence="16">The sequence shown here is derived from an EMBL/GenBank/DDBJ whole genome shotgun (WGS) entry which is preliminary data.</text>
</comment>
<proteinExistence type="inferred from homology"/>
<dbReference type="InterPro" id="IPR019957">
    <property type="entry name" value="ABC_transptr_haem-bd_IsdE"/>
</dbReference>
<keyword evidence="11" id="KW-0564">Palmitate</keyword>
<evidence type="ECO:0000256" key="1">
    <source>
        <dbReference type="ARBA" id="ARBA00001970"/>
    </source>
</evidence>
<evidence type="ECO:0000256" key="6">
    <source>
        <dbReference type="ARBA" id="ARBA00022617"/>
    </source>
</evidence>
<dbReference type="InterPro" id="IPR050902">
    <property type="entry name" value="ABC_Transporter_SBP"/>
</dbReference>
<dbReference type="PANTHER" id="PTHR30535:SF36">
    <property type="entry name" value="HIGH-AFFINITY HEME UPTAKE SYSTEM PROTEIN ISDE"/>
    <property type="match status" value="1"/>
</dbReference>
<gene>
    <name evidence="16" type="primary">isdE</name>
    <name evidence="16" type="ORF">ACFQ5J_00135</name>
</gene>
<evidence type="ECO:0000256" key="11">
    <source>
        <dbReference type="ARBA" id="ARBA00023139"/>
    </source>
</evidence>
<comment type="cofactor">
    <cofactor evidence="1">
        <name>heme b</name>
        <dbReference type="ChEBI" id="CHEBI:60344"/>
    </cofactor>
</comment>
<dbReference type="Gene3D" id="3.40.50.1980">
    <property type="entry name" value="Nitrogenase molybdenum iron protein domain"/>
    <property type="match status" value="2"/>
</dbReference>
<dbReference type="RefSeq" id="WP_125750170.1">
    <property type="nucleotide sequence ID" value="NZ_JBHTON010000001.1"/>
</dbReference>
<evidence type="ECO:0000256" key="7">
    <source>
        <dbReference type="ARBA" id="ARBA00022723"/>
    </source>
</evidence>
<evidence type="ECO:0000256" key="14">
    <source>
        <dbReference type="ARBA" id="ARBA00031463"/>
    </source>
</evidence>
<name>A0ABW4E2P2_9LACO</name>